<dbReference type="STRING" id="417373.GCA_001570685_00907"/>
<dbReference type="NCBIfam" id="TIGR00021">
    <property type="entry name" value="rpiA"/>
    <property type="match status" value="1"/>
</dbReference>
<protein>
    <recommendedName>
        <fullName evidence="3">Ribose-5-phosphate isomerase A</fullName>
        <ecNumber evidence="3">5.3.1.6</ecNumber>
    </recommendedName>
    <alternativeName>
        <fullName evidence="3">Phosphoriboisomerase A</fullName>
        <shortName evidence="3">PRI</shortName>
    </alternativeName>
</protein>
<dbReference type="SUPFAM" id="SSF100950">
    <property type="entry name" value="NagB/RpiA/CoA transferase-like"/>
    <property type="match status" value="1"/>
</dbReference>
<evidence type="ECO:0000313" key="5">
    <source>
        <dbReference type="Proteomes" id="UP000051084"/>
    </source>
</evidence>
<dbReference type="InterPro" id="IPR020672">
    <property type="entry name" value="Ribose5P_isomerase_typA_subgr"/>
</dbReference>
<organism evidence="4 5">
    <name type="scientific">Limosilactobacillus equigenerosi DSM 18793 = JCM 14505</name>
    <dbReference type="NCBI Taxonomy" id="1423742"/>
    <lineage>
        <taxon>Bacteria</taxon>
        <taxon>Bacillati</taxon>
        <taxon>Bacillota</taxon>
        <taxon>Bacilli</taxon>
        <taxon>Lactobacillales</taxon>
        <taxon>Lactobacillaceae</taxon>
        <taxon>Limosilactobacillus</taxon>
    </lineage>
</organism>
<feature type="binding site" evidence="3">
    <location>
        <begin position="84"/>
        <end position="87"/>
    </location>
    <ligand>
        <name>substrate</name>
    </ligand>
</feature>
<dbReference type="SUPFAM" id="SSF75445">
    <property type="entry name" value="D-ribose-5-phosphate isomerase (RpiA), lid domain"/>
    <property type="match status" value="1"/>
</dbReference>
<evidence type="ECO:0000313" key="4">
    <source>
        <dbReference type="EMBL" id="KRL95266.1"/>
    </source>
</evidence>
<dbReference type="InterPro" id="IPR037171">
    <property type="entry name" value="NagB/RpiA_transferase-like"/>
</dbReference>
<name>A0A0R1UWD8_9LACO</name>
<dbReference type="EMBL" id="AZGC01000020">
    <property type="protein sequence ID" value="KRL95266.1"/>
    <property type="molecule type" value="Genomic_DNA"/>
</dbReference>
<evidence type="ECO:0000256" key="2">
    <source>
        <dbReference type="ARBA" id="ARBA00023235"/>
    </source>
</evidence>
<dbReference type="RefSeq" id="WP_056995442.1">
    <property type="nucleotide sequence ID" value="NZ_AZGC01000020.1"/>
</dbReference>
<proteinExistence type="inferred from homology"/>
<dbReference type="OrthoDB" id="5870696at2"/>
<sequence length="229" mass="24994">MDQNELKALVGQAAVKYIEDGMIVGLGTGSTVRYLVDALGERVKNEGLNIIGVTTSNRTTEQATSLGITIKDLDEVDHVDLTIDGADEVDPNFFGIKGGGGALLWEKIVNNASTKNMWIVDESKLVDQLGDFGLPVEVIPFGASHVFSALEAKGYQPEWRMDGDQKYRTDEGNLIIDLRFGKIADLEQLANELIQMVGVVEHGLFLHRVDTVIVGRQDGPEVLGRELSK</sequence>
<comment type="caution">
    <text evidence="4">The sequence shown here is derived from an EMBL/GenBank/DDBJ whole genome shotgun (WGS) entry which is preliminary data.</text>
</comment>
<feature type="binding site" evidence="3">
    <location>
        <position position="124"/>
    </location>
    <ligand>
        <name>substrate</name>
    </ligand>
</feature>
<comment type="similarity">
    <text evidence="3">Belongs to the ribose 5-phosphate isomerase family.</text>
</comment>
<dbReference type="InterPro" id="IPR050262">
    <property type="entry name" value="Ribose-5P_isomerase"/>
</dbReference>
<comment type="pathway">
    <text evidence="3">Carbohydrate degradation; pentose phosphate pathway; D-ribose 5-phosphate from D-ribulose 5-phosphate (non-oxidative stage): step 1/1.</text>
</comment>
<keyword evidence="2 3" id="KW-0413">Isomerase</keyword>
<comment type="subunit">
    <text evidence="3">Homodimer.</text>
</comment>
<dbReference type="Gene3D" id="3.30.70.260">
    <property type="match status" value="1"/>
</dbReference>
<dbReference type="GO" id="GO:0004751">
    <property type="term" value="F:ribose-5-phosphate isomerase activity"/>
    <property type="evidence" value="ECO:0007669"/>
    <property type="project" value="UniProtKB-UniRule"/>
</dbReference>
<evidence type="ECO:0000256" key="3">
    <source>
        <dbReference type="HAMAP-Rule" id="MF_00170"/>
    </source>
</evidence>
<dbReference type="PANTHER" id="PTHR43748">
    <property type="entry name" value="RIBOSE-5-PHOSPHATE ISOMERASE 3, CHLOROPLASTIC-RELATED"/>
    <property type="match status" value="1"/>
</dbReference>
<dbReference type="UniPathway" id="UPA00115">
    <property type="reaction ID" value="UER00412"/>
</dbReference>
<dbReference type="Pfam" id="PF06026">
    <property type="entry name" value="Rib_5-P_isom_A"/>
    <property type="match status" value="1"/>
</dbReference>
<feature type="active site" description="Proton acceptor" evidence="3">
    <location>
        <position position="106"/>
    </location>
</feature>
<dbReference type="PANTHER" id="PTHR43748:SF3">
    <property type="entry name" value="RIBOSE-5-PHOSPHATE ISOMERASE 3, CHLOROPLASTIC-RELATED"/>
    <property type="match status" value="1"/>
</dbReference>
<keyword evidence="5" id="KW-1185">Reference proteome</keyword>
<dbReference type="Gene3D" id="3.40.50.1360">
    <property type="match status" value="1"/>
</dbReference>
<feature type="binding site" evidence="3">
    <location>
        <begin position="97"/>
        <end position="100"/>
    </location>
    <ligand>
        <name>substrate</name>
    </ligand>
</feature>
<dbReference type="GO" id="GO:0009052">
    <property type="term" value="P:pentose-phosphate shunt, non-oxidative branch"/>
    <property type="evidence" value="ECO:0007669"/>
    <property type="project" value="UniProtKB-UniRule"/>
</dbReference>
<dbReference type="EC" id="5.3.1.6" evidence="3"/>
<dbReference type="InterPro" id="IPR004788">
    <property type="entry name" value="Ribose5P_isomerase_type_A"/>
</dbReference>
<dbReference type="CDD" id="cd01398">
    <property type="entry name" value="RPI_A"/>
    <property type="match status" value="1"/>
</dbReference>
<dbReference type="FunFam" id="3.40.50.1360:FF:000001">
    <property type="entry name" value="Ribose-5-phosphate isomerase A"/>
    <property type="match status" value="1"/>
</dbReference>
<comment type="catalytic activity">
    <reaction evidence="1 3">
        <text>aldehydo-D-ribose 5-phosphate = D-ribulose 5-phosphate</text>
        <dbReference type="Rhea" id="RHEA:14657"/>
        <dbReference type="ChEBI" id="CHEBI:58121"/>
        <dbReference type="ChEBI" id="CHEBI:58273"/>
        <dbReference type="EC" id="5.3.1.6"/>
    </reaction>
</comment>
<dbReference type="AlphaFoldDB" id="A0A0R1UWD8"/>
<dbReference type="Proteomes" id="UP000051084">
    <property type="component" value="Unassembled WGS sequence"/>
</dbReference>
<reference evidence="4 5" key="1">
    <citation type="journal article" date="2015" name="Genome Announc.">
        <title>Expanding the biotechnology potential of lactobacilli through comparative genomics of 213 strains and associated genera.</title>
        <authorList>
            <person name="Sun Z."/>
            <person name="Harris H.M."/>
            <person name="McCann A."/>
            <person name="Guo C."/>
            <person name="Argimon S."/>
            <person name="Zhang W."/>
            <person name="Yang X."/>
            <person name="Jeffery I.B."/>
            <person name="Cooney J.C."/>
            <person name="Kagawa T.F."/>
            <person name="Liu W."/>
            <person name="Song Y."/>
            <person name="Salvetti E."/>
            <person name="Wrobel A."/>
            <person name="Rasinkangas P."/>
            <person name="Parkhill J."/>
            <person name="Rea M.C."/>
            <person name="O'Sullivan O."/>
            <person name="Ritari J."/>
            <person name="Douillard F.P."/>
            <person name="Paul Ross R."/>
            <person name="Yang R."/>
            <person name="Briner A.E."/>
            <person name="Felis G.E."/>
            <person name="de Vos W.M."/>
            <person name="Barrangou R."/>
            <person name="Klaenhammer T.R."/>
            <person name="Caufield P.W."/>
            <person name="Cui Y."/>
            <person name="Zhang H."/>
            <person name="O'Toole P.W."/>
        </authorList>
    </citation>
    <scope>NUCLEOTIDE SEQUENCE [LARGE SCALE GENOMIC DNA]</scope>
    <source>
        <strain evidence="4 5">DSM 18793</strain>
    </source>
</reference>
<evidence type="ECO:0000256" key="1">
    <source>
        <dbReference type="ARBA" id="ARBA00001713"/>
    </source>
</evidence>
<dbReference type="PATRIC" id="fig|1423742.4.peg.888"/>
<dbReference type="NCBIfam" id="NF001924">
    <property type="entry name" value="PRK00702.1"/>
    <property type="match status" value="1"/>
</dbReference>
<gene>
    <name evidence="3" type="primary">rpiA</name>
    <name evidence="4" type="ORF">FC21_GL000854</name>
</gene>
<dbReference type="HAMAP" id="MF_00170">
    <property type="entry name" value="Rib_5P_isom_A"/>
    <property type="match status" value="1"/>
</dbReference>
<feature type="binding site" evidence="3">
    <location>
        <begin position="28"/>
        <end position="31"/>
    </location>
    <ligand>
        <name>substrate</name>
    </ligand>
</feature>
<comment type="function">
    <text evidence="3">Catalyzes the reversible conversion of ribose-5-phosphate to ribulose 5-phosphate.</text>
</comment>
<accession>A0A0R1UWD8</accession>